<dbReference type="Proteomes" id="UP000036700">
    <property type="component" value="Chromosome"/>
</dbReference>
<keyword evidence="2 4" id="KW-0442">Lipid degradation</keyword>
<gene>
    <name evidence="6" type="ORF">ABW99_09895</name>
</gene>
<feature type="short sequence motif" description="GXSXG" evidence="4">
    <location>
        <begin position="99"/>
        <end position="103"/>
    </location>
</feature>
<dbReference type="InterPro" id="IPR050301">
    <property type="entry name" value="NTE"/>
</dbReference>
<evidence type="ECO:0000256" key="1">
    <source>
        <dbReference type="ARBA" id="ARBA00022801"/>
    </source>
</evidence>
<evidence type="ECO:0000259" key="5">
    <source>
        <dbReference type="PROSITE" id="PS51635"/>
    </source>
</evidence>
<evidence type="ECO:0000313" key="7">
    <source>
        <dbReference type="Proteomes" id="UP000036700"/>
    </source>
</evidence>
<dbReference type="PANTHER" id="PTHR14226:SF76">
    <property type="entry name" value="NTE FAMILY PROTEIN RSSA"/>
    <property type="match status" value="1"/>
</dbReference>
<dbReference type="PANTHER" id="PTHR14226">
    <property type="entry name" value="NEUROPATHY TARGET ESTERASE/SWISS CHEESE D.MELANOGASTER"/>
    <property type="match status" value="1"/>
</dbReference>
<dbReference type="GO" id="GO:0016787">
    <property type="term" value="F:hydrolase activity"/>
    <property type="evidence" value="ECO:0007669"/>
    <property type="project" value="UniProtKB-UniRule"/>
</dbReference>
<comment type="caution">
    <text evidence="4">Lacks conserved residue(s) required for the propagation of feature annotation.</text>
</comment>
<dbReference type="AlphaFoldDB" id="A0A0G3EU71"/>
<evidence type="ECO:0000256" key="4">
    <source>
        <dbReference type="PROSITE-ProRule" id="PRU01161"/>
    </source>
</evidence>
<feature type="active site" description="Proton acceptor" evidence="4">
    <location>
        <position position="215"/>
    </location>
</feature>
<dbReference type="GO" id="GO:0016042">
    <property type="term" value="P:lipid catabolic process"/>
    <property type="evidence" value="ECO:0007669"/>
    <property type="project" value="UniProtKB-UniRule"/>
</dbReference>
<organism evidence="6 7">
    <name type="scientific">Pandoraea thiooxydans</name>
    <dbReference type="NCBI Taxonomy" id="445709"/>
    <lineage>
        <taxon>Bacteria</taxon>
        <taxon>Pseudomonadati</taxon>
        <taxon>Pseudomonadota</taxon>
        <taxon>Betaproteobacteria</taxon>
        <taxon>Burkholderiales</taxon>
        <taxon>Burkholderiaceae</taxon>
        <taxon>Pandoraea</taxon>
    </lineage>
</organism>
<dbReference type="Pfam" id="PF01734">
    <property type="entry name" value="Patatin"/>
    <property type="match status" value="1"/>
</dbReference>
<dbReference type="KEGG" id="ptx:ABW99_09895"/>
<evidence type="ECO:0000256" key="2">
    <source>
        <dbReference type="ARBA" id="ARBA00022963"/>
    </source>
</evidence>
<proteinExistence type="predicted"/>
<keyword evidence="1 4" id="KW-0378">Hydrolase</keyword>
<keyword evidence="3 4" id="KW-0443">Lipid metabolism</keyword>
<dbReference type="EMBL" id="CP011568">
    <property type="protein sequence ID" value="AKJ70495.2"/>
    <property type="molecule type" value="Genomic_DNA"/>
</dbReference>
<dbReference type="PROSITE" id="PS51635">
    <property type="entry name" value="PNPLA"/>
    <property type="match status" value="1"/>
</dbReference>
<accession>A0A0G3EU71</accession>
<dbReference type="InterPro" id="IPR002641">
    <property type="entry name" value="PNPLA_dom"/>
</dbReference>
<keyword evidence="7" id="KW-1185">Reference proteome</keyword>
<dbReference type="Gene3D" id="3.40.1090.10">
    <property type="entry name" value="Cytosolic phospholipase A2 catalytic domain"/>
    <property type="match status" value="2"/>
</dbReference>
<sequence length="338" mass="35841">MSPATFFTRRPIPRGISRSLPVVLACLLSACASPPRPTIAPRPLAQHVQPASPAGIPPATPRHLKIGLALGGGAARGFAHIGVIKALEARGIHPDLIVGTSAGSVVGALYASGLTGLQLNRIAISMDEAAISDWALPFRSRGMLRGVALQDYVNHLLHNRPIERMPIPLGIVATDLQTGQPILFRRGNTGMAVRASSSVPTLFEPVRIAGHDYVDGGLVAPVPAEYARRMGADFVIAVDISAQPTAQATGNSLDVLLQTFAIMGQSIKQYELTQNADVVIRPALASMRADDFHARNQAILAGEAAVARDWPEIERKLASAQQTLNVAATRDNRAVRSQ</sequence>
<dbReference type="SUPFAM" id="SSF52151">
    <property type="entry name" value="FabD/lysophospholipase-like"/>
    <property type="match status" value="1"/>
</dbReference>
<dbReference type="InterPro" id="IPR016035">
    <property type="entry name" value="Acyl_Trfase/lysoPLipase"/>
</dbReference>
<feature type="domain" description="PNPLA" evidence="5">
    <location>
        <begin position="68"/>
        <end position="228"/>
    </location>
</feature>
<feature type="short sequence motif" description="DGA/G" evidence="4">
    <location>
        <begin position="215"/>
        <end position="217"/>
    </location>
</feature>
<protein>
    <recommendedName>
        <fullName evidence="5">PNPLA domain-containing protein</fullName>
    </recommendedName>
</protein>
<dbReference type="CDD" id="cd07205">
    <property type="entry name" value="Pat_PNPLA6_PNPLA7_NTE1_like"/>
    <property type="match status" value="1"/>
</dbReference>
<feature type="active site" description="Nucleophile" evidence="4">
    <location>
        <position position="101"/>
    </location>
</feature>
<evidence type="ECO:0000256" key="3">
    <source>
        <dbReference type="ARBA" id="ARBA00023098"/>
    </source>
</evidence>
<evidence type="ECO:0000313" key="6">
    <source>
        <dbReference type="EMBL" id="AKJ70495.2"/>
    </source>
</evidence>
<reference evidence="7" key="1">
    <citation type="submission" date="2015-06" db="EMBL/GenBank/DDBJ databases">
        <authorList>
            <person name="Lim Y.L."/>
            <person name="Ee R."/>
            <person name="Yong D."/>
            <person name="How K.Y."/>
            <person name="Yin W.F."/>
            <person name="Chan K.G."/>
        </authorList>
    </citation>
    <scope>NUCLEOTIDE SEQUENCE [LARGE SCALE GENOMIC DNA]</scope>
    <source>
        <strain evidence="7">DSM 25325</strain>
    </source>
</reference>
<name>A0A0G3EU71_9BURK</name>